<proteinExistence type="predicted"/>
<evidence type="ECO:0000313" key="3">
    <source>
        <dbReference type="Proteomes" id="UP000198661"/>
    </source>
</evidence>
<accession>A0A1I2QJH9</accession>
<dbReference type="AlphaFoldDB" id="A0A1I2QJH9"/>
<keyword evidence="3" id="KW-1185">Reference proteome</keyword>
<gene>
    <name evidence="2" type="ORF">SAMN04488025_12444</name>
</gene>
<keyword evidence="1" id="KW-0812">Transmembrane</keyword>
<keyword evidence="1" id="KW-0472">Membrane</keyword>
<organism evidence="2 3">
    <name type="scientific">Planifilum fulgidum</name>
    <dbReference type="NCBI Taxonomy" id="201973"/>
    <lineage>
        <taxon>Bacteria</taxon>
        <taxon>Bacillati</taxon>
        <taxon>Bacillota</taxon>
        <taxon>Bacilli</taxon>
        <taxon>Bacillales</taxon>
        <taxon>Thermoactinomycetaceae</taxon>
        <taxon>Planifilum</taxon>
    </lineage>
</organism>
<dbReference type="OrthoDB" id="9941138at2"/>
<evidence type="ECO:0000256" key="1">
    <source>
        <dbReference type="SAM" id="Phobius"/>
    </source>
</evidence>
<dbReference type="RefSeq" id="WP_092039615.1">
    <property type="nucleotide sequence ID" value="NZ_FOOK01000024.1"/>
</dbReference>
<reference evidence="2 3" key="1">
    <citation type="submission" date="2016-10" db="EMBL/GenBank/DDBJ databases">
        <authorList>
            <person name="de Groot N.N."/>
        </authorList>
    </citation>
    <scope>NUCLEOTIDE SEQUENCE [LARGE SCALE GENOMIC DNA]</scope>
    <source>
        <strain evidence="2 3">DSM 44945</strain>
    </source>
</reference>
<dbReference type="EMBL" id="FOOK01000024">
    <property type="protein sequence ID" value="SFG28478.1"/>
    <property type="molecule type" value="Genomic_DNA"/>
</dbReference>
<sequence length="79" mass="9140">MMEVVYALIGILLIAFALYGLWRGLVWIYGVLKLLFILLYCVIRYGPREGWEKFNNWGFKEDIDLDVPAGADIDLDLDL</sequence>
<evidence type="ECO:0000313" key="2">
    <source>
        <dbReference type="EMBL" id="SFG28478.1"/>
    </source>
</evidence>
<feature type="transmembrane region" description="Helical" evidence="1">
    <location>
        <begin position="5"/>
        <end position="22"/>
    </location>
</feature>
<feature type="transmembrane region" description="Helical" evidence="1">
    <location>
        <begin position="28"/>
        <end position="46"/>
    </location>
</feature>
<protein>
    <submittedName>
        <fullName evidence="2">Uncharacterized protein</fullName>
    </submittedName>
</protein>
<dbReference type="Proteomes" id="UP000198661">
    <property type="component" value="Unassembled WGS sequence"/>
</dbReference>
<name>A0A1I2QJH9_9BACL</name>
<keyword evidence="1" id="KW-1133">Transmembrane helix</keyword>